<evidence type="ECO:0000313" key="1">
    <source>
        <dbReference type="EMBL" id="PYG84339.1"/>
    </source>
</evidence>
<sequence>MGSKMPAHSITYLSPTFRNAAKLLQMSRRHACFSGSIITTLYKHTSKVMVVEMMRKERLIYCEAARQLGVPSDTRVASWERIYLTEGAEGSGTARASLCSQLYAERSSTQTGQASKVYPMSRTF</sequence>
<evidence type="ECO:0008006" key="3">
    <source>
        <dbReference type="Google" id="ProtNLM"/>
    </source>
</evidence>
<dbReference type="SUPFAM" id="SSF48295">
    <property type="entry name" value="TrpR-like"/>
    <property type="match status" value="1"/>
</dbReference>
<organism evidence="1 2">
    <name type="scientific">Ruminiclostridium sufflavum DSM 19573</name>
    <dbReference type="NCBI Taxonomy" id="1121337"/>
    <lineage>
        <taxon>Bacteria</taxon>
        <taxon>Bacillati</taxon>
        <taxon>Bacillota</taxon>
        <taxon>Clostridia</taxon>
        <taxon>Eubacteriales</taxon>
        <taxon>Oscillospiraceae</taxon>
        <taxon>Ruminiclostridium</taxon>
    </lineage>
</organism>
<evidence type="ECO:0000313" key="2">
    <source>
        <dbReference type="Proteomes" id="UP000248132"/>
    </source>
</evidence>
<dbReference type="InterPro" id="IPR010921">
    <property type="entry name" value="Trp_repressor/repl_initiator"/>
</dbReference>
<comment type="caution">
    <text evidence="1">The sequence shown here is derived from an EMBL/GenBank/DDBJ whole genome shotgun (WGS) entry which is preliminary data.</text>
</comment>
<proteinExistence type="predicted"/>
<name>A0A318XH96_9FIRM</name>
<dbReference type="Proteomes" id="UP000248132">
    <property type="component" value="Unassembled WGS sequence"/>
</dbReference>
<gene>
    <name evidence="1" type="ORF">LY28_03653</name>
</gene>
<reference evidence="1 2" key="1">
    <citation type="submission" date="2018-06" db="EMBL/GenBank/DDBJ databases">
        <title>Genomic Encyclopedia of Type Strains, Phase I: the one thousand microbial genomes (KMG-I) project.</title>
        <authorList>
            <person name="Kyrpides N."/>
        </authorList>
    </citation>
    <scope>NUCLEOTIDE SEQUENCE [LARGE SCALE GENOMIC DNA]</scope>
    <source>
        <strain evidence="1 2">DSM 19573</strain>
    </source>
</reference>
<dbReference type="GO" id="GO:0043565">
    <property type="term" value="F:sequence-specific DNA binding"/>
    <property type="evidence" value="ECO:0007669"/>
    <property type="project" value="InterPro"/>
</dbReference>
<protein>
    <recommendedName>
        <fullName evidence="3">Helix-turn-helix protein</fullName>
    </recommendedName>
</protein>
<dbReference type="EMBL" id="QKMR01000033">
    <property type="protein sequence ID" value="PYG84339.1"/>
    <property type="molecule type" value="Genomic_DNA"/>
</dbReference>
<keyword evidence="2" id="KW-1185">Reference proteome</keyword>
<accession>A0A318XH96</accession>
<dbReference type="AlphaFoldDB" id="A0A318XH96"/>